<dbReference type="GO" id="GO:0005262">
    <property type="term" value="F:calcium channel activity"/>
    <property type="evidence" value="ECO:0007669"/>
    <property type="project" value="TreeGrafter"/>
</dbReference>
<gene>
    <name evidence="3" type="ORF">FSP39_009926</name>
</gene>
<feature type="transmembrane region" description="Helical" evidence="2">
    <location>
        <begin position="338"/>
        <end position="360"/>
    </location>
</feature>
<feature type="transmembrane region" description="Helical" evidence="2">
    <location>
        <begin position="112"/>
        <end position="135"/>
    </location>
</feature>
<keyword evidence="2" id="KW-0812">Transmembrane</keyword>
<evidence type="ECO:0000313" key="4">
    <source>
        <dbReference type="Proteomes" id="UP001186944"/>
    </source>
</evidence>
<keyword evidence="1" id="KW-0677">Repeat</keyword>
<sequence>MNEDNLTPLELAFFLVSPRAIKFLNDLSLKETERKLLLSNIDSYRITEIDTITSRIVSDRKACFGILERRYRSKKESCLDLVFHNQMTRRKALETIQTKPVYFLIQEKWKKYWILITIFALLHFFIMSLITIYSIDRLKCVQGRNETEDSNQDTCRTSSEHIVDRHRSSIVAMSMLILVYDILSLVLDIFLLVSRFIFKPCRRLFLHNIDYALLHIIFTSSLLVDFIVMNVSESYGGSIVIISLLSGWGFFTFFLRTFYNFGKLIDMIRHVLVKDVPRFLAIMTLLLVAFSASLQVLFKNIEIEGHESIGDTLYSMFMVTLGIREVDIYQTISSVVTAILIITYLILGHIILLNSLIAVMTTNSYNISQNDEAHQYLHRLSVILFIEDMFLMICYISPVGEMKRTQERKQNPVFVLKLNDSSNSKRKGQ</sequence>
<keyword evidence="2" id="KW-1133">Transmembrane helix</keyword>
<feature type="transmembrane region" description="Helical" evidence="2">
    <location>
        <begin position="380"/>
        <end position="400"/>
    </location>
</feature>
<evidence type="ECO:0000313" key="3">
    <source>
        <dbReference type="EMBL" id="KAK3097469.1"/>
    </source>
</evidence>
<dbReference type="InterPro" id="IPR024862">
    <property type="entry name" value="TRPV"/>
</dbReference>
<accession>A0AA89BWY5</accession>
<dbReference type="GO" id="GO:0005886">
    <property type="term" value="C:plasma membrane"/>
    <property type="evidence" value="ECO:0007669"/>
    <property type="project" value="TreeGrafter"/>
</dbReference>
<evidence type="ECO:0008006" key="5">
    <source>
        <dbReference type="Google" id="ProtNLM"/>
    </source>
</evidence>
<keyword evidence="2" id="KW-0472">Membrane</keyword>
<keyword evidence="4" id="KW-1185">Reference proteome</keyword>
<dbReference type="Proteomes" id="UP001186944">
    <property type="component" value="Unassembled WGS sequence"/>
</dbReference>
<dbReference type="GO" id="GO:0098703">
    <property type="term" value="P:calcium ion import across plasma membrane"/>
    <property type="evidence" value="ECO:0007669"/>
    <property type="project" value="TreeGrafter"/>
</dbReference>
<evidence type="ECO:0000256" key="2">
    <source>
        <dbReference type="SAM" id="Phobius"/>
    </source>
</evidence>
<name>A0AA89BWY5_PINIB</name>
<dbReference type="PANTHER" id="PTHR10582:SF2">
    <property type="entry name" value="INACTIVE"/>
    <property type="match status" value="1"/>
</dbReference>
<organism evidence="3 4">
    <name type="scientific">Pinctada imbricata</name>
    <name type="common">Atlantic pearl-oyster</name>
    <name type="synonym">Pinctada martensii</name>
    <dbReference type="NCBI Taxonomy" id="66713"/>
    <lineage>
        <taxon>Eukaryota</taxon>
        <taxon>Metazoa</taxon>
        <taxon>Spiralia</taxon>
        <taxon>Lophotrochozoa</taxon>
        <taxon>Mollusca</taxon>
        <taxon>Bivalvia</taxon>
        <taxon>Autobranchia</taxon>
        <taxon>Pteriomorphia</taxon>
        <taxon>Pterioida</taxon>
        <taxon>Pterioidea</taxon>
        <taxon>Pteriidae</taxon>
        <taxon>Pinctada</taxon>
    </lineage>
</organism>
<protein>
    <recommendedName>
        <fullName evidence="5">Ion transport domain-containing protein</fullName>
    </recommendedName>
</protein>
<comment type="caution">
    <text evidence="3">The sequence shown here is derived from an EMBL/GenBank/DDBJ whole genome shotgun (WGS) entry which is preliminary data.</text>
</comment>
<feature type="transmembrane region" description="Helical" evidence="2">
    <location>
        <begin position="209"/>
        <end position="229"/>
    </location>
</feature>
<reference evidence="3" key="1">
    <citation type="submission" date="2019-08" db="EMBL/GenBank/DDBJ databases">
        <title>The improved chromosome-level genome for the pearl oyster Pinctada fucata martensii using PacBio sequencing and Hi-C.</title>
        <authorList>
            <person name="Zheng Z."/>
        </authorList>
    </citation>
    <scope>NUCLEOTIDE SEQUENCE</scope>
    <source>
        <strain evidence="3">ZZ-2019</strain>
        <tissue evidence="3">Adductor muscle</tissue>
    </source>
</reference>
<feature type="transmembrane region" description="Helical" evidence="2">
    <location>
        <begin position="235"/>
        <end position="255"/>
    </location>
</feature>
<evidence type="ECO:0000256" key="1">
    <source>
        <dbReference type="ARBA" id="ARBA00022737"/>
    </source>
</evidence>
<dbReference type="AlphaFoldDB" id="A0AA89BWY5"/>
<feature type="transmembrane region" description="Helical" evidence="2">
    <location>
        <begin position="276"/>
        <end position="297"/>
    </location>
</feature>
<dbReference type="EMBL" id="VSWD01000007">
    <property type="protein sequence ID" value="KAK3097469.1"/>
    <property type="molecule type" value="Genomic_DNA"/>
</dbReference>
<proteinExistence type="predicted"/>
<feature type="transmembrane region" description="Helical" evidence="2">
    <location>
        <begin position="170"/>
        <end position="197"/>
    </location>
</feature>
<dbReference type="PANTHER" id="PTHR10582">
    <property type="entry name" value="TRANSIENT RECEPTOR POTENTIAL ION CHANNEL PROTEIN"/>
    <property type="match status" value="1"/>
</dbReference>